<feature type="transmembrane region" description="Helical" evidence="5">
    <location>
        <begin position="65"/>
        <end position="84"/>
    </location>
</feature>
<evidence type="ECO:0000313" key="6">
    <source>
        <dbReference type="EMBL" id="ARN72719.1"/>
    </source>
</evidence>
<dbReference type="Gene3D" id="1.20.120.550">
    <property type="entry name" value="Membrane associated eicosanoid/glutathione metabolism-like domain"/>
    <property type="match status" value="1"/>
</dbReference>
<evidence type="ECO:0000256" key="3">
    <source>
        <dbReference type="ARBA" id="ARBA00022989"/>
    </source>
</evidence>
<dbReference type="AlphaFoldDB" id="A0A1X9NAZ6"/>
<reference evidence="6 7" key="1">
    <citation type="submission" date="2016-11" db="EMBL/GenBank/DDBJ databases">
        <title>Trade-off between light-utilization and light-protection in marine flavobacteria.</title>
        <authorList>
            <person name="Kumagai Y."/>
        </authorList>
    </citation>
    <scope>NUCLEOTIDE SEQUENCE [LARGE SCALE GENOMIC DNA]</scope>
    <source>
        <strain evidence="6 7">NBRC 107125</strain>
    </source>
</reference>
<keyword evidence="7" id="KW-1185">Reference proteome</keyword>
<dbReference type="EMBL" id="CP019343">
    <property type="protein sequence ID" value="ARN72719.1"/>
    <property type="molecule type" value="Genomic_DNA"/>
</dbReference>
<evidence type="ECO:0000256" key="4">
    <source>
        <dbReference type="ARBA" id="ARBA00023136"/>
    </source>
</evidence>
<evidence type="ECO:0000256" key="1">
    <source>
        <dbReference type="ARBA" id="ARBA00004370"/>
    </source>
</evidence>
<evidence type="ECO:0008006" key="8">
    <source>
        <dbReference type="Google" id="ProtNLM"/>
    </source>
</evidence>
<name>A0A1X9NAZ6_9GAMM</name>
<keyword evidence="4 5" id="KW-0472">Membrane</keyword>
<protein>
    <recommendedName>
        <fullName evidence="8">Glutathione S-transferase</fullName>
    </recommendedName>
</protein>
<dbReference type="KEGG" id="osg:BST96_00465"/>
<keyword evidence="3 5" id="KW-1133">Transmembrane helix</keyword>
<evidence type="ECO:0000256" key="5">
    <source>
        <dbReference type="SAM" id="Phobius"/>
    </source>
</evidence>
<proteinExistence type="predicted"/>
<organism evidence="6 7">
    <name type="scientific">Oceanicoccus sagamiensis</name>
    <dbReference type="NCBI Taxonomy" id="716816"/>
    <lineage>
        <taxon>Bacteria</taxon>
        <taxon>Pseudomonadati</taxon>
        <taxon>Pseudomonadota</taxon>
        <taxon>Gammaproteobacteria</taxon>
        <taxon>Cellvibrionales</taxon>
        <taxon>Spongiibacteraceae</taxon>
        <taxon>Oceanicoccus</taxon>
    </lineage>
</organism>
<dbReference type="GO" id="GO:0016020">
    <property type="term" value="C:membrane"/>
    <property type="evidence" value="ECO:0007669"/>
    <property type="project" value="UniProtKB-SubCell"/>
</dbReference>
<gene>
    <name evidence="6" type="ORF">BST96_00465</name>
</gene>
<accession>A0A1X9NAZ6</accession>
<evidence type="ECO:0000256" key="2">
    <source>
        <dbReference type="ARBA" id="ARBA00022692"/>
    </source>
</evidence>
<dbReference type="InterPro" id="IPR001129">
    <property type="entry name" value="Membr-assoc_MAPEG"/>
</dbReference>
<dbReference type="Pfam" id="PF01124">
    <property type="entry name" value="MAPEG"/>
    <property type="match status" value="1"/>
</dbReference>
<keyword evidence="2 5" id="KW-0812">Transmembrane</keyword>
<dbReference type="PANTHER" id="PTHR35814">
    <property type="match status" value="1"/>
</dbReference>
<dbReference type="Proteomes" id="UP000193450">
    <property type="component" value="Chromosome"/>
</dbReference>
<feature type="transmembrane region" description="Helical" evidence="5">
    <location>
        <begin position="96"/>
        <end position="118"/>
    </location>
</feature>
<dbReference type="InterPro" id="IPR023352">
    <property type="entry name" value="MAPEG-like_dom_sf"/>
</dbReference>
<comment type="subcellular location">
    <subcellularLocation>
        <location evidence="1">Membrane</location>
    </subcellularLocation>
</comment>
<evidence type="ECO:0000313" key="7">
    <source>
        <dbReference type="Proteomes" id="UP000193450"/>
    </source>
</evidence>
<dbReference type="PANTHER" id="PTHR35814:SF1">
    <property type="entry name" value="GLUTATHIONE S-TRANSFERASE-RELATED"/>
    <property type="match status" value="1"/>
</dbReference>
<sequence length="119" mass="13005">MLFAAIFAVLHVIFTLRVGGYRFRSRISLGDGGDNELRNRIRAHGNFVEQVPIALLLLLLNDLNGLADSTLMILGSVLLVSRLLHYVMIVSRSLPIVLRPISMIGTLGTILASAILLLV</sequence>
<dbReference type="SUPFAM" id="SSF161084">
    <property type="entry name" value="MAPEG domain-like"/>
    <property type="match status" value="1"/>
</dbReference>